<proteinExistence type="predicted"/>
<dbReference type="InterPro" id="IPR000639">
    <property type="entry name" value="Epox_hydrolase-like"/>
</dbReference>
<evidence type="ECO:0000313" key="4">
    <source>
        <dbReference type="Proteomes" id="UP000463224"/>
    </source>
</evidence>
<dbReference type="Pfam" id="PF00561">
    <property type="entry name" value="Abhydrolase_1"/>
    <property type="match status" value="1"/>
</dbReference>
<feature type="domain" description="AB hydrolase-1" evidence="2">
    <location>
        <begin position="27"/>
        <end position="285"/>
    </location>
</feature>
<keyword evidence="1 3" id="KW-0378">Hydrolase</keyword>
<dbReference type="PRINTS" id="PR00111">
    <property type="entry name" value="ABHYDROLASE"/>
</dbReference>
<evidence type="ECO:0000256" key="1">
    <source>
        <dbReference type="ARBA" id="ARBA00022801"/>
    </source>
</evidence>
<keyword evidence="4" id="KW-1185">Reference proteome</keyword>
<organism evidence="3 4">
    <name type="scientific">Nitratireductor arenosus</name>
    <dbReference type="NCBI Taxonomy" id="2682096"/>
    <lineage>
        <taxon>Bacteria</taxon>
        <taxon>Pseudomonadati</taxon>
        <taxon>Pseudomonadota</taxon>
        <taxon>Alphaproteobacteria</taxon>
        <taxon>Hyphomicrobiales</taxon>
        <taxon>Phyllobacteriaceae</taxon>
        <taxon>Nitratireductor</taxon>
    </lineage>
</organism>
<evidence type="ECO:0000313" key="3">
    <source>
        <dbReference type="EMBL" id="MVA97784.1"/>
    </source>
</evidence>
<dbReference type="InterPro" id="IPR000073">
    <property type="entry name" value="AB_hydrolase_1"/>
</dbReference>
<dbReference type="RefSeq" id="WP_156712702.1">
    <property type="nucleotide sequence ID" value="NZ_WPHG01000002.1"/>
</dbReference>
<dbReference type="GO" id="GO:0016787">
    <property type="term" value="F:hydrolase activity"/>
    <property type="evidence" value="ECO:0007669"/>
    <property type="project" value="UniProtKB-KW"/>
</dbReference>
<dbReference type="SUPFAM" id="SSF53474">
    <property type="entry name" value="alpha/beta-Hydrolases"/>
    <property type="match status" value="1"/>
</dbReference>
<gene>
    <name evidence="3" type="ORF">GN330_11065</name>
</gene>
<dbReference type="PANTHER" id="PTHR43329">
    <property type="entry name" value="EPOXIDE HYDROLASE"/>
    <property type="match status" value="1"/>
</dbReference>
<comment type="caution">
    <text evidence="3">The sequence shown here is derived from an EMBL/GenBank/DDBJ whole genome shotgun (WGS) entry which is preliminary data.</text>
</comment>
<sequence length="301" mass="33224">MSQTRFFEFDAGDVRLHCAEMGERGRPLIVCLHGFPEYWAAWRNVMGELAARYHVVAPDQRGFNLSSKPDGVEAYRVRNMVADLDRLAAALSPTRRFVLAGHDWGASVAYAYAFLRPERLSHLVIANGVHPAAFQRAIFEDDGQRAASQYINTLRAPGAEERMAADTYRRTLKMIAGFSTTRWMTPAQERAYVAAWSQPGAMTAMLNWYRASPIVVPEPGAPAPDSLILSLPDEAMRVAVPHLVLWGEADEALRPACLDGLARYADTVVVKCAADCGHWILHERPGWVAGEITKFLSAGAA</sequence>
<protein>
    <submittedName>
        <fullName evidence="3">Alpha/beta fold hydrolase</fullName>
    </submittedName>
</protein>
<dbReference type="Proteomes" id="UP000463224">
    <property type="component" value="Unassembled WGS sequence"/>
</dbReference>
<dbReference type="AlphaFoldDB" id="A0A844QGN7"/>
<dbReference type="EMBL" id="WPHG01000002">
    <property type="protein sequence ID" value="MVA97784.1"/>
    <property type="molecule type" value="Genomic_DNA"/>
</dbReference>
<reference evidence="3 4" key="1">
    <citation type="submission" date="2019-12" db="EMBL/GenBank/DDBJ databases">
        <title>Nitratireductor arenosus sp. nov., Isolated from sea sand, Jeju island, South Korea.</title>
        <authorList>
            <person name="Kim W."/>
        </authorList>
    </citation>
    <scope>NUCLEOTIDE SEQUENCE [LARGE SCALE GENOMIC DNA]</scope>
    <source>
        <strain evidence="3 4">CAU 1489</strain>
    </source>
</reference>
<dbReference type="InterPro" id="IPR029058">
    <property type="entry name" value="AB_hydrolase_fold"/>
</dbReference>
<evidence type="ECO:0000259" key="2">
    <source>
        <dbReference type="Pfam" id="PF00561"/>
    </source>
</evidence>
<dbReference type="Gene3D" id="3.40.50.1820">
    <property type="entry name" value="alpha/beta hydrolase"/>
    <property type="match status" value="1"/>
</dbReference>
<dbReference type="PRINTS" id="PR00412">
    <property type="entry name" value="EPOXHYDRLASE"/>
</dbReference>
<name>A0A844QGN7_9HYPH</name>
<accession>A0A844QGN7</accession>